<name>A0ABU9L040_9FLAO</name>
<accession>A0ABU9L040</accession>
<keyword evidence="1" id="KW-0732">Signal</keyword>
<dbReference type="InterPro" id="IPR019619">
    <property type="entry name" value="DUF2490"/>
</dbReference>
<feature type="chain" id="PRO_5046081447" evidence="1">
    <location>
        <begin position="20"/>
        <end position="258"/>
    </location>
</feature>
<gene>
    <name evidence="2" type="ORF">AABB81_02280</name>
</gene>
<dbReference type="Proteomes" id="UP001474120">
    <property type="component" value="Unassembled WGS sequence"/>
</dbReference>
<dbReference type="Pfam" id="PF10677">
    <property type="entry name" value="DUF2490"/>
    <property type="match status" value="1"/>
</dbReference>
<evidence type="ECO:0000313" key="2">
    <source>
        <dbReference type="EMBL" id="MEL4454706.1"/>
    </source>
</evidence>
<dbReference type="EMBL" id="JBCDNA010000001">
    <property type="protein sequence ID" value="MEL4454706.1"/>
    <property type="molecule type" value="Genomic_DNA"/>
</dbReference>
<evidence type="ECO:0000313" key="3">
    <source>
        <dbReference type="Proteomes" id="UP001474120"/>
    </source>
</evidence>
<dbReference type="RefSeq" id="WP_342158319.1">
    <property type="nucleotide sequence ID" value="NZ_JBCDNA010000001.1"/>
</dbReference>
<protein>
    <submittedName>
        <fullName evidence="2">DUF2490 domain-containing protein</fullName>
    </submittedName>
</protein>
<organism evidence="2 3">
    <name type="scientific">Lutimonas vermicola</name>
    <dbReference type="NCBI Taxonomy" id="414288"/>
    <lineage>
        <taxon>Bacteria</taxon>
        <taxon>Pseudomonadati</taxon>
        <taxon>Bacteroidota</taxon>
        <taxon>Flavobacteriia</taxon>
        <taxon>Flavobacteriales</taxon>
        <taxon>Flavobacteriaceae</taxon>
        <taxon>Lutimonas</taxon>
    </lineage>
</organism>
<evidence type="ECO:0000256" key="1">
    <source>
        <dbReference type="SAM" id="SignalP"/>
    </source>
</evidence>
<feature type="signal peptide" evidence="1">
    <location>
        <begin position="1"/>
        <end position="19"/>
    </location>
</feature>
<keyword evidence="3" id="KW-1185">Reference proteome</keyword>
<proteinExistence type="predicted"/>
<comment type="caution">
    <text evidence="2">The sequence shown here is derived from an EMBL/GenBank/DDBJ whole genome shotgun (WGS) entry which is preliminary data.</text>
</comment>
<sequence length="258" mass="30774">MKRLIIIFVFLTLCLSASAQTEKEINNQLQFWTSINSTWRFSDHWGAMGDFHVRRNDFLKDPNFYFLRAGGVYWFNDKISAASGLGALWLAQKAQDGGFNYVLEKRIYQQILWRSINGRARFLQRIRNEQRWHEVLNPDGSVNRIRFSNRVRFLFSASIRVFEDEKKPRLVIADEVLFHFGNEIIYNTFDQNRFFIGISHRLNKDWIFDFGYMPVLQQKYSGYQYDLNHTVRLFFYLSPDLRKKKDEDLPHYPVGGIE</sequence>
<reference evidence="2 3" key="1">
    <citation type="submission" date="2024-04" db="EMBL/GenBank/DDBJ databases">
        <title>whole genome sequencing of Lutimonas vermicola strain IMCC1616.</title>
        <authorList>
            <person name="Bae S.S."/>
        </authorList>
    </citation>
    <scope>NUCLEOTIDE SEQUENCE [LARGE SCALE GENOMIC DNA]</scope>
    <source>
        <strain evidence="2 3">IMCC1616</strain>
    </source>
</reference>